<feature type="transmembrane region" description="Helical" evidence="1">
    <location>
        <begin position="28"/>
        <end position="47"/>
    </location>
</feature>
<reference evidence="3 4" key="1">
    <citation type="submission" date="2019-11" db="EMBL/GenBank/DDBJ databases">
        <authorList>
            <person name="Holert J."/>
        </authorList>
    </citation>
    <scope>NUCLEOTIDE SEQUENCE [LARGE SCALE GENOMIC DNA]</scope>
    <source>
        <strain evidence="3">BC8_1</strain>
    </source>
</reference>
<dbReference type="Pfam" id="PF06724">
    <property type="entry name" value="DUF1206"/>
    <property type="match status" value="3"/>
</dbReference>
<keyword evidence="1" id="KW-0472">Membrane</keyword>
<dbReference type="EMBL" id="CACSIP010000076">
    <property type="protein sequence ID" value="CAA0138197.1"/>
    <property type="molecule type" value="Genomic_DNA"/>
</dbReference>
<keyword evidence="1" id="KW-0812">Transmembrane</keyword>
<feature type="domain" description="DUF1206" evidence="2">
    <location>
        <begin position="111"/>
        <end position="178"/>
    </location>
</feature>
<keyword evidence="4" id="KW-1185">Reference proteome</keyword>
<feature type="domain" description="DUF1206" evidence="2">
    <location>
        <begin position="22"/>
        <end position="87"/>
    </location>
</feature>
<feature type="transmembrane region" description="Helical" evidence="1">
    <location>
        <begin position="152"/>
        <end position="173"/>
    </location>
</feature>
<proteinExistence type="predicted"/>
<protein>
    <recommendedName>
        <fullName evidence="2">DUF1206 domain-containing protein</fullName>
    </recommendedName>
</protein>
<gene>
    <name evidence="3" type="ORF">AELLOGFF_02386</name>
</gene>
<feature type="transmembrane region" description="Helical" evidence="1">
    <location>
        <begin position="67"/>
        <end position="90"/>
    </location>
</feature>
<feature type="domain" description="DUF1206" evidence="2">
    <location>
        <begin position="199"/>
        <end position="266"/>
    </location>
</feature>
<evidence type="ECO:0000313" key="3">
    <source>
        <dbReference type="EMBL" id="CAA0138197.1"/>
    </source>
</evidence>
<keyword evidence="1" id="KW-1133">Transmembrane helix</keyword>
<feature type="transmembrane region" description="Helical" evidence="1">
    <location>
        <begin position="194"/>
        <end position="220"/>
    </location>
</feature>
<evidence type="ECO:0000256" key="1">
    <source>
        <dbReference type="SAM" id="Phobius"/>
    </source>
</evidence>
<dbReference type="OrthoDB" id="4552598at2"/>
<evidence type="ECO:0000259" key="2">
    <source>
        <dbReference type="Pfam" id="PF06724"/>
    </source>
</evidence>
<evidence type="ECO:0000313" key="4">
    <source>
        <dbReference type="Proteomes" id="UP000430146"/>
    </source>
</evidence>
<dbReference type="RefSeq" id="WP_159235471.1">
    <property type="nucleotide sequence ID" value="NZ_CACSIP010000076.1"/>
</dbReference>
<feature type="transmembrane region" description="Helical" evidence="1">
    <location>
        <begin position="240"/>
        <end position="259"/>
    </location>
</feature>
<dbReference type="AlphaFoldDB" id="A0A5S9RAS5"/>
<dbReference type="Proteomes" id="UP000430146">
    <property type="component" value="Unassembled WGS sequence"/>
</dbReference>
<feature type="transmembrane region" description="Helical" evidence="1">
    <location>
        <begin position="111"/>
        <end position="132"/>
    </location>
</feature>
<accession>A0A5S9RAS5</accession>
<organism evidence="3 4">
    <name type="scientific">Mycolicibacterium vanbaalenii</name>
    <name type="common">Mycobacterium vanbaalenii</name>
    <dbReference type="NCBI Taxonomy" id="110539"/>
    <lineage>
        <taxon>Bacteria</taxon>
        <taxon>Bacillati</taxon>
        <taxon>Actinomycetota</taxon>
        <taxon>Actinomycetes</taxon>
        <taxon>Mycobacteriales</taxon>
        <taxon>Mycobacteriaceae</taxon>
        <taxon>Mycolicibacterium</taxon>
    </lineage>
</organism>
<dbReference type="InterPro" id="IPR009597">
    <property type="entry name" value="DUF1206"/>
</dbReference>
<name>A0A5S9RAS5_MYCVN</name>
<sequence length="269" mass="27771">MSFKGAVNRATGSRTVESIARAGYPVNGVLHLLIAYIIVRVAFGFAGDADQTGALATLADQRGGETSLWVVALGLVALAMWRLAETVLGLHPGEHTHAHLRESPLVNRLKAFGLAVLYLALAFTAAQFALGVGRQGSDRAVGLSARLMQSDGGNLLLVVVGVVVAAIGGYLVYKGVSRKFLGDLTVPGGTLITVLGVCGHVGEGVVLFAAGASVSGAPFLRDPTRAAGLDAAVETFGQARFGQTILVVAAAGFAAYGLYSFALTRYSRM</sequence>